<comment type="function">
    <text evidence="18">Acts as a Baeyer-Villiger monooxygenase on a broad range of substrates. Catalyzes the insertion of an oxygen atom into a carbon-carbon bond adjacent to a carbonyl, which converts ketones to esters. Active on diverse carbonyl compounds, whereas soft nucleophiles are mostly non- or poorly reactive. In contrast with other forms of FMO it is non- or poorly active on 'classical' substrates such as drugs, pesticides, and dietary components containing soft nucleophilic heteroatoms. Able to oxidize drug molecules bearing a carbonyl group on an aliphatic chain, such as nabumetone and pentoxifylline. Also, in the absence of substrates, shows slow but yet significant NADPH oxidase activity. Acts as a positive modulator of cholesterol biosynthesis as well as glucose homeostasis, promoting metabolic aging via pleiotropic effects.</text>
</comment>
<evidence type="ECO:0000256" key="2">
    <source>
        <dbReference type="ARBA" id="ARBA00004389"/>
    </source>
</evidence>
<evidence type="ECO:0000256" key="28">
    <source>
        <dbReference type="ARBA" id="ARBA00048459"/>
    </source>
</evidence>
<comment type="catalytic activity">
    <reaction evidence="21">
        <text>hexan-3-one + NADPH + O2 + H(+) = propyl propanoate + NADP(+) + H2O</text>
        <dbReference type="Rhea" id="RHEA:54848"/>
        <dbReference type="ChEBI" id="CHEBI:15377"/>
        <dbReference type="ChEBI" id="CHEBI:15378"/>
        <dbReference type="ChEBI" id="CHEBI:15379"/>
        <dbReference type="ChEBI" id="CHEBI:57783"/>
        <dbReference type="ChEBI" id="CHEBI:58349"/>
        <dbReference type="ChEBI" id="CHEBI:89828"/>
        <dbReference type="ChEBI" id="CHEBI:89891"/>
    </reaction>
    <physiologicalReaction direction="left-to-right" evidence="21">
        <dbReference type="Rhea" id="RHEA:54849"/>
    </physiologicalReaction>
</comment>
<keyword evidence="13" id="KW-1133">Transmembrane helix</keyword>
<evidence type="ECO:0000256" key="3">
    <source>
        <dbReference type="ARBA" id="ARBA00004524"/>
    </source>
</evidence>
<reference evidence="35 36" key="1">
    <citation type="submission" date="2017-06" db="EMBL/GenBank/DDBJ databases">
        <title>A platform for efficient transgenesis in Macrostomum lignano, a flatworm model organism for stem cell research.</title>
        <authorList>
            <person name="Berezikov E."/>
        </authorList>
    </citation>
    <scope>NUCLEOTIDE SEQUENCE [LARGE SCALE GENOMIC DNA]</scope>
    <source>
        <strain evidence="35">DV1</strain>
        <tissue evidence="35">Whole organism</tissue>
    </source>
</reference>
<sequence length="558" mass="61732">MRICIVGAGVSGIAAVKACLDEGLEPMAFERSNDLGGLWRYTDLVDGKACVMRTTMMNTSKEMSAFSDFPPPAEYSNFLHNSRVFEYIQAYAEQFNLRSSIRFGTEIVKVRKTSSDPDKWLVAFRPAAGVGNEPGEEQCETFDAVWVCTGHHAIPNLPAYPGADSFPGEVLHSHSCRDPLSEKFLDKTVLVIGAGNSAGDAVVELSHRARVVYWSTRRGTWVSNRVVDHGWPKDLVLARRYQMWLIRLIGLRYFRRQLEKSLQSRLDHDLYGLRPAHSPLQQHTFVNDELPNRLAAGLVKVRPDVARIDNRCVTFVDGSNVDGVDVIVYGTGYRIDFPFLDSEQFSVSGNETRFYKHVFHPSVPSGSLAFIGFVQPLGATIPIAEAQSRWAARVAKGSCQLPPAQDMIEDAQQRRRTVAARFVISARHTIQVDWIPYMDELAAEIGCRPPLLRLLLTDPALFRAVVFEPCTPYQFRLVGPGAWPGARAAILGQMDRIRLGMRGGLSGGFCSEAQHGSDGFLSNSSLVVTAAVATAAVAASLWLLKRTGAFSNLIDYHI</sequence>
<dbReference type="GO" id="GO:0004499">
    <property type="term" value="F:N,N-dimethylaniline monooxygenase activity"/>
    <property type="evidence" value="ECO:0007669"/>
    <property type="project" value="UniProtKB-UniRule"/>
</dbReference>
<comment type="catalytic activity">
    <reaction evidence="32">
        <text>octan-3-one + NADPH + O2 + H(+) = pentyl propanoate + NADP(+) + H2O</text>
        <dbReference type="Rhea" id="RHEA:54840"/>
        <dbReference type="ChEBI" id="CHEBI:15377"/>
        <dbReference type="ChEBI" id="CHEBI:15378"/>
        <dbReference type="ChEBI" id="CHEBI:15379"/>
        <dbReference type="ChEBI" id="CHEBI:57783"/>
        <dbReference type="ChEBI" id="CHEBI:58349"/>
        <dbReference type="ChEBI" id="CHEBI:80946"/>
        <dbReference type="ChEBI" id="CHEBI:87373"/>
    </reaction>
    <physiologicalReaction direction="left-to-right" evidence="32">
        <dbReference type="Rhea" id="RHEA:54841"/>
    </physiologicalReaction>
</comment>
<evidence type="ECO:0000256" key="13">
    <source>
        <dbReference type="ARBA" id="ARBA00022989"/>
    </source>
</evidence>
<evidence type="ECO:0000256" key="25">
    <source>
        <dbReference type="ARBA" id="ARBA00047977"/>
    </source>
</evidence>
<dbReference type="InterPro" id="IPR050346">
    <property type="entry name" value="FMO-like"/>
</dbReference>
<dbReference type="OrthoDB" id="6153296at2759"/>
<comment type="catalytic activity">
    <reaction evidence="24">
        <text>NADPH + O2 + H(+) = H2O2 + NADP(+)</text>
        <dbReference type="Rhea" id="RHEA:11260"/>
        <dbReference type="ChEBI" id="CHEBI:15378"/>
        <dbReference type="ChEBI" id="CHEBI:15379"/>
        <dbReference type="ChEBI" id="CHEBI:16240"/>
        <dbReference type="ChEBI" id="CHEBI:57783"/>
        <dbReference type="ChEBI" id="CHEBI:58349"/>
        <dbReference type="EC" id="1.6.3.1"/>
    </reaction>
    <physiologicalReaction direction="left-to-right" evidence="24">
        <dbReference type="Rhea" id="RHEA:11261"/>
    </physiologicalReaction>
</comment>
<keyword evidence="36" id="KW-1185">Reference proteome</keyword>
<keyword evidence="6" id="KW-0597">Phosphoprotein</keyword>
<dbReference type="Proteomes" id="UP000215902">
    <property type="component" value="Unassembled WGS sequence"/>
</dbReference>
<evidence type="ECO:0000256" key="29">
    <source>
        <dbReference type="ARBA" id="ARBA00048989"/>
    </source>
</evidence>
<dbReference type="FunFam" id="3.50.50.60:FF:000159">
    <property type="entry name" value="Dimethylaniline monooxygenase [N-oxide-forming]"/>
    <property type="match status" value="1"/>
</dbReference>
<keyword evidence="14 33" id="KW-0560">Oxidoreductase</keyword>
<evidence type="ECO:0000256" key="27">
    <source>
        <dbReference type="ARBA" id="ARBA00048088"/>
    </source>
</evidence>
<keyword evidence="9 33" id="KW-0256">Endoplasmic reticulum</keyword>
<dbReference type="GO" id="GO:0047822">
    <property type="term" value="F:hypotaurine monooxygenase activity"/>
    <property type="evidence" value="ECO:0007669"/>
    <property type="project" value="RHEA"/>
</dbReference>
<evidence type="ECO:0000256" key="18">
    <source>
        <dbReference type="ARBA" id="ARBA00045722"/>
    </source>
</evidence>
<dbReference type="Pfam" id="PF00743">
    <property type="entry name" value="FMO-like"/>
    <property type="match status" value="1"/>
</dbReference>
<evidence type="ECO:0000256" key="12">
    <source>
        <dbReference type="ARBA" id="ARBA00022857"/>
    </source>
</evidence>
<evidence type="ECO:0000256" key="24">
    <source>
        <dbReference type="ARBA" id="ARBA00047864"/>
    </source>
</evidence>
<evidence type="ECO:0000256" key="4">
    <source>
        <dbReference type="ARBA" id="ARBA00009183"/>
    </source>
</evidence>
<dbReference type="GO" id="GO:0050660">
    <property type="term" value="F:flavin adenine dinucleotide binding"/>
    <property type="evidence" value="ECO:0007669"/>
    <property type="project" value="InterPro"/>
</dbReference>
<evidence type="ECO:0000256" key="23">
    <source>
        <dbReference type="ARBA" id="ARBA00047855"/>
    </source>
</evidence>
<comment type="catalytic activity">
    <reaction evidence="22">
        <text>heptan-2-one + NADPH + O2 + H(+) = pentyl acetate + NADP(+) + H2O</text>
        <dbReference type="Rhea" id="RHEA:54836"/>
        <dbReference type="ChEBI" id="CHEBI:5672"/>
        <dbReference type="ChEBI" id="CHEBI:15377"/>
        <dbReference type="ChEBI" id="CHEBI:15378"/>
        <dbReference type="ChEBI" id="CHEBI:15379"/>
        <dbReference type="ChEBI" id="CHEBI:57783"/>
        <dbReference type="ChEBI" id="CHEBI:58349"/>
        <dbReference type="ChEBI" id="CHEBI:87362"/>
    </reaction>
    <physiologicalReaction direction="left-to-right" evidence="22">
        <dbReference type="Rhea" id="RHEA:54837"/>
    </physiologicalReaction>
</comment>
<comment type="catalytic activity">
    <reaction evidence="31">
        <text>N,N-dimethylaniline + NADPH + O2 + H(+) = N,N-dimethylaniline N-oxide + NADP(+) + H2O</text>
        <dbReference type="Rhea" id="RHEA:24468"/>
        <dbReference type="ChEBI" id="CHEBI:15377"/>
        <dbReference type="ChEBI" id="CHEBI:15378"/>
        <dbReference type="ChEBI" id="CHEBI:15379"/>
        <dbReference type="ChEBI" id="CHEBI:16269"/>
        <dbReference type="ChEBI" id="CHEBI:17735"/>
        <dbReference type="ChEBI" id="CHEBI:57783"/>
        <dbReference type="ChEBI" id="CHEBI:58349"/>
        <dbReference type="EC" id="1.14.13.8"/>
    </reaction>
    <physiologicalReaction direction="left-to-right" evidence="31">
        <dbReference type="Rhea" id="RHEA:24469"/>
    </physiologicalReaction>
</comment>
<comment type="catalytic activity">
    <reaction evidence="27">
        <text>trimethylamine + NADPH + O2 = trimethylamine N-oxide + NADP(+) + H2O</text>
        <dbReference type="Rhea" id="RHEA:31979"/>
        <dbReference type="ChEBI" id="CHEBI:15377"/>
        <dbReference type="ChEBI" id="CHEBI:15379"/>
        <dbReference type="ChEBI" id="CHEBI:15724"/>
        <dbReference type="ChEBI" id="CHEBI:57783"/>
        <dbReference type="ChEBI" id="CHEBI:58349"/>
        <dbReference type="ChEBI" id="CHEBI:58389"/>
        <dbReference type="EC" id="1.14.13.148"/>
    </reaction>
    <physiologicalReaction direction="left-to-right" evidence="27">
        <dbReference type="Rhea" id="RHEA:31980"/>
    </physiologicalReaction>
</comment>
<evidence type="ECO:0000256" key="26">
    <source>
        <dbReference type="ARBA" id="ARBA00048041"/>
    </source>
</evidence>
<proteinExistence type="inferred from homology"/>
<dbReference type="GO" id="GO:0034899">
    <property type="term" value="F:trimethylamine monooxygenase activity"/>
    <property type="evidence" value="ECO:0007669"/>
    <property type="project" value="UniProtKB-EC"/>
</dbReference>
<comment type="caution">
    <text evidence="35">The sequence shown here is derived from an EMBL/GenBank/DDBJ whole genome shotgun (WGS) entry which is preliminary data.</text>
</comment>
<evidence type="ECO:0000256" key="34">
    <source>
        <dbReference type="RuleBase" id="RU361177"/>
    </source>
</evidence>
<evidence type="ECO:0000256" key="31">
    <source>
        <dbReference type="ARBA" id="ARBA00049443"/>
    </source>
</evidence>
<comment type="similarity">
    <text evidence="4 33 34">Belongs to the FMO family.</text>
</comment>
<keyword evidence="11" id="KW-0492">Microsome</keyword>
<evidence type="ECO:0000256" key="33">
    <source>
        <dbReference type="PIRNR" id="PIRNR000332"/>
    </source>
</evidence>
<evidence type="ECO:0000256" key="16">
    <source>
        <dbReference type="ARBA" id="ARBA00023098"/>
    </source>
</evidence>
<dbReference type="GO" id="GO:0006629">
    <property type="term" value="P:lipid metabolic process"/>
    <property type="evidence" value="ECO:0007669"/>
    <property type="project" value="UniProtKB-KW"/>
</dbReference>
<comment type="catalytic activity">
    <reaction evidence="20">
        <text>hypotaurine + NADH + O2 + H(+) = taurine + NAD(+) + H2O</text>
        <dbReference type="Rhea" id="RHEA:74111"/>
        <dbReference type="ChEBI" id="CHEBI:15377"/>
        <dbReference type="ChEBI" id="CHEBI:15378"/>
        <dbReference type="ChEBI" id="CHEBI:15379"/>
        <dbReference type="ChEBI" id="CHEBI:57540"/>
        <dbReference type="ChEBI" id="CHEBI:57853"/>
        <dbReference type="ChEBI" id="CHEBI:57945"/>
        <dbReference type="ChEBI" id="CHEBI:507393"/>
        <dbReference type="EC" id="1.14.13.8"/>
    </reaction>
    <physiologicalReaction direction="left-to-right" evidence="20">
        <dbReference type="Rhea" id="RHEA:74112"/>
    </physiologicalReaction>
</comment>
<keyword evidence="15 33" id="KW-0503">Monooxygenase</keyword>
<keyword evidence="17 33" id="KW-0472">Membrane</keyword>
<keyword evidence="16" id="KW-0443">Lipid metabolism</keyword>
<evidence type="ECO:0000313" key="36">
    <source>
        <dbReference type="Proteomes" id="UP000215902"/>
    </source>
</evidence>
<dbReference type="EMBL" id="NIVC01003373">
    <property type="protein sequence ID" value="PAA51707.1"/>
    <property type="molecule type" value="Genomic_DNA"/>
</dbReference>
<dbReference type="STRING" id="282301.A0A267DSQ4"/>
<keyword evidence="10 33" id="KW-0274">FAD</keyword>
<dbReference type="GO" id="GO:0005789">
    <property type="term" value="C:endoplasmic reticulum membrane"/>
    <property type="evidence" value="ECO:0007669"/>
    <property type="project" value="UniProtKB-SubCell"/>
</dbReference>
<dbReference type="AlphaFoldDB" id="A0A267DSQ4"/>
<comment type="catalytic activity">
    <reaction evidence="23">
        <text>sulcatone + NADPH + O2 + H(+) = 4-methylpent-3-en-1-yl acetate + NADP(+) + H2O</text>
        <dbReference type="Rhea" id="RHEA:54864"/>
        <dbReference type="ChEBI" id="CHEBI:15377"/>
        <dbReference type="ChEBI" id="CHEBI:15378"/>
        <dbReference type="ChEBI" id="CHEBI:15379"/>
        <dbReference type="ChEBI" id="CHEBI:16310"/>
        <dbReference type="ChEBI" id="CHEBI:57783"/>
        <dbReference type="ChEBI" id="CHEBI:58349"/>
        <dbReference type="ChEBI" id="CHEBI:138373"/>
    </reaction>
    <physiologicalReaction direction="left-to-right" evidence="23">
        <dbReference type="Rhea" id="RHEA:54865"/>
    </physiologicalReaction>
</comment>
<evidence type="ECO:0000256" key="15">
    <source>
        <dbReference type="ARBA" id="ARBA00023033"/>
    </source>
</evidence>
<dbReference type="Gene3D" id="3.50.50.60">
    <property type="entry name" value="FAD/NAD(P)-binding domain"/>
    <property type="match status" value="4"/>
</dbReference>
<keyword evidence="12 33" id="KW-0521">NADP</keyword>
<dbReference type="SUPFAM" id="SSF51905">
    <property type="entry name" value="FAD/NAD(P)-binding domain"/>
    <property type="match status" value="2"/>
</dbReference>
<comment type="catalytic activity">
    <reaction evidence="26">
        <text>hypotaurine + NADPH + O2 + H(+) = taurine + NADP(+) + H2O</text>
        <dbReference type="Rhea" id="RHEA:69819"/>
        <dbReference type="ChEBI" id="CHEBI:15377"/>
        <dbReference type="ChEBI" id="CHEBI:15378"/>
        <dbReference type="ChEBI" id="CHEBI:15379"/>
        <dbReference type="ChEBI" id="CHEBI:57783"/>
        <dbReference type="ChEBI" id="CHEBI:57853"/>
        <dbReference type="ChEBI" id="CHEBI:58349"/>
        <dbReference type="ChEBI" id="CHEBI:507393"/>
        <dbReference type="EC" id="1.14.13.8"/>
    </reaction>
    <physiologicalReaction direction="left-to-right" evidence="26">
        <dbReference type="Rhea" id="RHEA:69820"/>
    </physiologicalReaction>
</comment>
<evidence type="ECO:0000256" key="6">
    <source>
        <dbReference type="ARBA" id="ARBA00022553"/>
    </source>
</evidence>
<evidence type="ECO:0000256" key="14">
    <source>
        <dbReference type="ARBA" id="ARBA00023002"/>
    </source>
</evidence>
<evidence type="ECO:0000256" key="20">
    <source>
        <dbReference type="ARBA" id="ARBA00047338"/>
    </source>
</evidence>
<accession>A0A267DSQ4</accession>
<keyword evidence="8" id="KW-0812">Transmembrane</keyword>
<dbReference type="InterPro" id="IPR020946">
    <property type="entry name" value="Flavin_mOase-like"/>
</dbReference>
<dbReference type="PRINTS" id="PR00370">
    <property type="entry name" value="FMOXYGENASE"/>
</dbReference>
<keyword evidence="7 33" id="KW-0285">Flavoprotein</keyword>
<dbReference type="InterPro" id="IPR002257">
    <property type="entry name" value="Flavin_mOase_5"/>
</dbReference>
<comment type="cofactor">
    <cofactor evidence="1 33 34">
        <name>FAD</name>
        <dbReference type="ChEBI" id="CHEBI:57692"/>
    </cofactor>
</comment>
<protein>
    <recommendedName>
        <fullName evidence="34">Flavin-containing monooxygenase</fullName>
        <ecNumber evidence="34">1.-.-.-</ecNumber>
    </recommendedName>
</protein>
<organism evidence="35 36">
    <name type="scientific">Macrostomum lignano</name>
    <dbReference type="NCBI Taxonomy" id="282301"/>
    <lineage>
        <taxon>Eukaryota</taxon>
        <taxon>Metazoa</taxon>
        <taxon>Spiralia</taxon>
        <taxon>Lophotrochozoa</taxon>
        <taxon>Platyhelminthes</taxon>
        <taxon>Rhabditophora</taxon>
        <taxon>Macrostomorpha</taxon>
        <taxon>Macrostomida</taxon>
        <taxon>Macrostomidae</taxon>
        <taxon>Macrostomum</taxon>
    </lineage>
</organism>
<dbReference type="GO" id="GO:0016174">
    <property type="term" value="F:NAD(P)H oxidase H2O2-forming activity"/>
    <property type="evidence" value="ECO:0007669"/>
    <property type="project" value="UniProtKB-EC"/>
</dbReference>
<keyword evidence="5" id="KW-0488">Methylation</keyword>
<evidence type="ECO:0000256" key="10">
    <source>
        <dbReference type="ARBA" id="ARBA00022827"/>
    </source>
</evidence>
<dbReference type="PIRSF" id="PIRSF000332">
    <property type="entry name" value="FMO"/>
    <property type="match status" value="1"/>
</dbReference>
<evidence type="ECO:0000256" key="1">
    <source>
        <dbReference type="ARBA" id="ARBA00001974"/>
    </source>
</evidence>
<dbReference type="InterPro" id="IPR036188">
    <property type="entry name" value="FAD/NAD-bd_sf"/>
</dbReference>
<gene>
    <name evidence="35" type="ORF">BOX15_Mlig007332g1</name>
</gene>
<comment type="catalytic activity">
    <reaction evidence="28">
        <text>octan-3-one + NADPH + O2 + H(+) = ethyl hexanoate + NADP(+) + H2O</text>
        <dbReference type="Rhea" id="RHEA:54856"/>
        <dbReference type="ChEBI" id="CHEBI:15377"/>
        <dbReference type="ChEBI" id="CHEBI:15378"/>
        <dbReference type="ChEBI" id="CHEBI:15379"/>
        <dbReference type="ChEBI" id="CHEBI:57783"/>
        <dbReference type="ChEBI" id="CHEBI:58349"/>
        <dbReference type="ChEBI" id="CHEBI:80946"/>
        <dbReference type="ChEBI" id="CHEBI:86055"/>
    </reaction>
    <physiologicalReaction direction="left-to-right" evidence="28">
        <dbReference type="Rhea" id="RHEA:54857"/>
    </physiologicalReaction>
</comment>
<comment type="catalytic activity">
    <reaction evidence="29">
        <text>(2E)-geranial + NADPH + O2 + H(+) = (1E)-2,6-dimethylhepta-1,5-dien-1-yl formate + NADP(+) + H2O</text>
        <dbReference type="Rhea" id="RHEA:54860"/>
        <dbReference type="ChEBI" id="CHEBI:15377"/>
        <dbReference type="ChEBI" id="CHEBI:15378"/>
        <dbReference type="ChEBI" id="CHEBI:15379"/>
        <dbReference type="ChEBI" id="CHEBI:16980"/>
        <dbReference type="ChEBI" id="CHEBI:57783"/>
        <dbReference type="ChEBI" id="CHEBI:58349"/>
        <dbReference type="ChEBI" id="CHEBI:138375"/>
    </reaction>
    <physiologicalReaction direction="left-to-right" evidence="29">
        <dbReference type="Rhea" id="RHEA:54861"/>
    </physiologicalReaction>
</comment>
<comment type="catalytic activity">
    <reaction evidence="30">
        <text>heptan-4-one + NADPH + O2 + H(+) = propyl butanoate + NADP(+) + H2O</text>
        <dbReference type="Rhea" id="RHEA:54852"/>
        <dbReference type="ChEBI" id="CHEBI:15377"/>
        <dbReference type="ChEBI" id="CHEBI:15378"/>
        <dbReference type="ChEBI" id="CHEBI:15379"/>
        <dbReference type="ChEBI" id="CHEBI:57783"/>
        <dbReference type="ChEBI" id="CHEBI:58349"/>
        <dbReference type="ChEBI" id="CHEBI:89484"/>
        <dbReference type="ChEBI" id="CHEBI:89719"/>
    </reaction>
    <physiologicalReaction direction="left-to-right" evidence="30">
        <dbReference type="Rhea" id="RHEA:54853"/>
    </physiologicalReaction>
</comment>
<dbReference type="InterPro" id="IPR000960">
    <property type="entry name" value="Flavin_mOase"/>
</dbReference>
<evidence type="ECO:0000256" key="22">
    <source>
        <dbReference type="ARBA" id="ARBA00047574"/>
    </source>
</evidence>
<dbReference type="PANTHER" id="PTHR23023">
    <property type="entry name" value="DIMETHYLANILINE MONOOXYGENASE"/>
    <property type="match status" value="1"/>
</dbReference>
<dbReference type="PRINTS" id="PR01125">
    <property type="entry name" value="FMOXYGENASE5"/>
</dbReference>
<comment type="function">
    <text evidence="19">Broad spectrum monooxygenase that catalyzes the oxygenation of a wide variety of nitrogen- and sulfur-containing compounds including xenobiotics. Catalyzes the S-oxygenation of hypotaurine to produce taurine, an organic osmolyte involved in cell volume regulation as well as a variety of cytoprotective and developmental processes. In vitro, catalyzes the N-oxygenation of trimethylamine (TMA) to produce trimethylamine N-oxide (TMAO) and could therefore participate to the detoxification of this compound that is generated by the action of gut microbiota from dietary precursors such as choline, choline containing compounds, betaine or L-carnitine.</text>
</comment>
<dbReference type="GO" id="GO:0050661">
    <property type="term" value="F:NADP binding"/>
    <property type="evidence" value="ECO:0007669"/>
    <property type="project" value="InterPro"/>
</dbReference>
<evidence type="ECO:0000256" key="11">
    <source>
        <dbReference type="ARBA" id="ARBA00022848"/>
    </source>
</evidence>
<comment type="subcellular location">
    <subcellularLocation>
        <location evidence="2">Endoplasmic reticulum membrane</location>
        <topology evidence="2">Single-pass membrane protein</topology>
    </subcellularLocation>
    <subcellularLocation>
        <location evidence="3">Microsome membrane</location>
    </subcellularLocation>
</comment>
<evidence type="ECO:0000256" key="8">
    <source>
        <dbReference type="ARBA" id="ARBA00022692"/>
    </source>
</evidence>
<evidence type="ECO:0000256" key="17">
    <source>
        <dbReference type="ARBA" id="ARBA00023136"/>
    </source>
</evidence>
<comment type="catalytic activity">
    <reaction evidence="25">
        <text>hexan-3-one + NADPH + O2 + H(+) = ethyl butanoate + NADP(+) + H2O</text>
        <dbReference type="Rhea" id="RHEA:54844"/>
        <dbReference type="ChEBI" id="CHEBI:15377"/>
        <dbReference type="ChEBI" id="CHEBI:15378"/>
        <dbReference type="ChEBI" id="CHEBI:15379"/>
        <dbReference type="ChEBI" id="CHEBI:57783"/>
        <dbReference type="ChEBI" id="CHEBI:58349"/>
        <dbReference type="ChEBI" id="CHEBI:88764"/>
        <dbReference type="ChEBI" id="CHEBI:89891"/>
    </reaction>
    <physiologicalReaction direction="left-to-right" evidence="25">
        <dbReference type="Rhea" id="RHEA:54845"/>
    </physiologicalReaction>
</comment>
<evidence type="ECO:0000256" key="5">
    <source>
        <dbReference type="ARBA" id="ARBA00022481"/>
    </source>
</evidence>
<evidence type="ECO:0000256" key="9">
    <source>
        <dbReference type="ARBA" id="ARBA00022824"/>
    </source>
</evidence>
<evidence type="ECO:0000256" key="21">
    <source>
        <dbReference type="ARBA" id="ARBA00047426"/>
    </source>
</evidence>
<name>A0A267DSQ4_9PLAT</name>
<evidence type="ECO:0000256" key="32">
    <source>
        <dbReference type="ARBA" id="ARBA00049475"/>
    </source>
</evidence>
<evidence type="ECO:0000256" key="30">
    <source>
        <dbReference type="ARBA" id="ARBA00048990"/>
    </source>
</evidence>
<dbReference type="EC" id="1.-.-.-" evidence="34"/>
<evidence type="ECO:0000256" key="19">
    <source>
        <dbReference type="ARBA" id="ARBA00045957"/>
    </source>
</evidence>
<evidence type="ECO:0000256" key="7">
    <source>
        <dbReference type="ARBA" id="ARBA00022630"/>
    </source>
</evidence>
<evidence type="ECO:0000313" key="35">
    <source>
        <dbReference type="EMBL" id="PAA51707.1"/>
    </source>
</evidence>